<accession>A0A8J2R0F3</accession>
<feature type="region of interest" description="Disordered" evidence="1">
    <location>
        <begin position="56"/>
        <end position="96"/>
    </location>
</feature>
<organism evidence="3 4">
    <name type="scientific">Danaus chrysippus</name>
    <name type="common">African queen</name>
    <dbReference type="NCBI Taxonomy" id="151541"/>
    <lineage>
        <taxon>Eukaryota</taxon>
        <taxon>Metazoa</taxon>
        <taxon>Ecdysozoa</taxon>
        <taxon>Arthropoda</taxon>
        <taxon>Hexapoda</taxon>
        <taxon>Insecta</taxon>
        <taxon>Pterygota</taxon>
        <taxon>Neoptera</taxon>
        <taxon>Endopterygota</taxon>
        <taxon>Lepidoptera</taxon>
        <taxon>Glossata</taxon>
        <taxon>Ditrysia</taxon>
        <taxon>Papilionoidea</taxon>
        <taxon>Nymphalidae</taxon>
        <taxon>Danainae</taxon>
        <taxon>Danaini</taxon>
        <taxon>Danaina</taxon>
        <taxon>Danaus</taxon>
        <taxon>Anosia</taxon>
    </lineage>
</organism>
<comment type="caution">
    <text evidence="3">The sequence shown here is derived from an EMBL/GenBank/DDBJ whole genome shotgun (WGS) entry which is preliminary data.</text>
</comment>
<reference evidence="3" key="1">
    <citation type="submission" date="2021-09" db="EMBL/GenBank/DDBJ databases">
        <authorList>
            <person name="Martin H S."/>
        </authorList>
    </citation>
    <scope>NUCLEOTIDE SEQUENCE</scope>
</reference>
<proteinExistence type="predicted"/>
<evidence type="ECO:0000313" key="4">
    <source>
        <dbReference type="Proteomes" id="UP000789524"/>
    </source>
</evidence>
<feature type="compositionally biased region" description="Basic residues" evidence="1">
    <location>
        <begin position="59"/>
        <end position="77"/>
    </location>
</feature>
<feature type="signal peptide" evidence="2">
    <location>
        <begin position="1"/>
        <end position="21"/>
    </location>
</feature>
<keyword evidence="2" id="KW-0732">Signal</keyword>
<gene>
    <name evidence="3" type="ORF">DCHRY22_LOCUS10586</name>
</gene>
<sequence length="278" mass="31479">MSCIRILPVIALFLIQYTTQSELDRDDDVSMIVVKPPALRTNDYVTVEEIYPTKEALRRPRFKSRNRNKSRNKKGGRPSKPSKPTRPPPNTDSFIPPIEQFQDMVDSINKSDEEEPVVVLLFSNSVFDHISGGNINFDGTTDIKVVNEFNPITDEQIIINDEKNTLRKRKKDPLVPILIFSNKFFNDINGGNIIFDGKTDIKITNNAEKNGKGISTSGKYTIEAANIRYKTANGKLLPTKISVVIPDIVNKKIKGGTIYINMLKDKRLVHDTSDEEDW</sequence>
<feature type="chain" id="PRO_5035272331" evidence="2">
    <location>
        <begin position="22"/>
        <end position="278"/>
    </location>
</feature>
<evidence type="ECO:0000256" key="1">
    <source>
        <dbReference type="SAM" id="MobiDB-lite"/>
    </source>
</evidence>
<evidence type="ECO:0000313" key="3">
    <source>
        <dbReference type="EMBL" id="CAG9573715.1"/>
    </source>
</evidence>
<protein>
    <submittedName>
        <fullName evidence="3">(African queen) hypothetical protein</fullName>
    </submittedName>
</protein>
<dbReference type="EMBL" id="CAKASE010000070">
    <property type="protein sequence ID" value="CAG9573715.1"/>
    <property type="molecule type" value="Genomic_DNA"/>
</dbReference>
<keyword evidence="4" id="KW-1185">Reference proteome</keyword>
<dbReference type="Proteomes" id="UP000789524">
    <property type="component" value="Unassembled WGS sequence"/>
</dbReference>
<name>A0A8J2R0F3_9NEOP</name>
<evidence type="ECO:0000256" key="2">
    <source>
        <dbReference type="SAM" id="SignalP"/>
    </source>
</evidence>
<dbReference type="AlphaFoldDB" id="A0A8J2R0F3"/>